<protein>
    <submittedName>
        <fullName evidence="2">Uncharacterized protein</fullName>
    </submittedName>
</protein>
<sequence length="164" mass="18192">MVLSRGLGTQRRVLLGRAHCGQLELRLHTVIFIPKSQEELATPGLGRPAFLGQACLNQRSVSNSPALALEARILFLVWILMGQSLGDRRGWGTSIPVPNKRGVCSQPPVNWKHWSQPTSSGHPGFSPRRRERRQQQDERTAGRAGVDAPRREARASRELQCCGV</sequence>
<dbReference type="Proteomes" id="UP000558488">
    <property type="component" value="Unassembled WGS sequence"/>
</dbReference>
<organism evidence="2 3">
    <name type="scientific">Pipistrellus kuhlii</name>
    <name type="common">Kuhl's pipistrelle</name>
    <dbReference type="NCBI Taxonomy" id="59472"/>
    <lineage>
        <taxon>Eukaryota</taxon>
        <taxon>Metazoa</taxon>
        <taxon>Chordata</taxon>
        <taxon>Craniata</taxon>
        <taxon>Vertebrata</taxon>
        <taxon>Euteleostomi</taxon>
        <taxon>Mammalia</taxon>
        <taxon>Eutheria</taxon>
        <taxon>Laurasiatheria</taxon>
        <taxon>Chiroptera</taxon>
        <taxon>Yangochiroptera</taxon>
        <taxon>Vespertilionidae</taxon>
        <taxon>Pipistrellus</taxon>
    </lineage>
</organism>
<keyword evidence="3" id="KW-1185">Reference proteome</keyword>
<accession>A0A7J7UTJ8</accession>
<name>A0A7J7UTJ8_PIPKU</name>
<reference evidence="2 3" key="1">
    <citation type="journal article" date="2020" name="Nature">
        <title>Six reference-quality genomes reveal evolution of bat adaptations.</title>
        <authorList>
            <person name="Jebb D."/>
            <person name="Huang Z."/>
            <person name="Pippel M."/>
            <person name="Hughes G.M."/>
            <person name="Lavrichenko K."/>
            <person name="Devanna P."/>
            <person name="Winkler S."/>
            <person name="Jermiin L.S."/>
            <person name="Skirmuntt E.C."/>
            <person name="Katzourakis A."/>
            <person name="Burkitt-Gray L."/>
            <person name="Ray D.A."/>
            <person name="Sullivan K.A.M."/>
            <person name="Roscito J.G."/>
            <person name="Kirilenko B.M."/>
            <person name="Davalos L.M."/>
            <person name="Corthals A.P."/>
            <person name="Power M.L."/>
            <person name="Jones G."/>
            <person name="Ransome R.D."/>
            <person name="Dechmann D.K.N."/>
            <person name="Locatelli A.G."/>
            <person name="Puechmaille S.J."/>
            <person name="Fedrigo O."/>
            <person name="Jarvis E.D."/>
            <person name="Hiller M."/>
            <person name="Vernes S.C."/>
            <person name="Myers E.W."/>
            <person name="Teeling E.C."/>
        </authorList>
    </citation>
    <scope>NUCLEOTIDE SEQUENCE [LARGE SCALE GENOMIC DNA]</scope>
    <source>
        <strain evidence="2">MPipKuh1</strain>
        <tissue evidence="2">Flight muscle</tissue>
    </source>
</reference>
<proteinExistence type="predicted"/>
<evidence type="ECO:0000256" key="1">
    <source>
        <dbReference type="SAM" id="MobiDB-lite"/>
    </source>
</evidence>
<dbReference type="AlphaFoldDB" id="A0A7J7UTJ8"/>
<dbReference type="EMBL" id="JACAGB010000018">
    <property type="protein sequence ID" value="KAF6316193.1"/>
    <property type="molecule type" value="Genomic_DNA"/>
</dbReference>
<feature type="region of interest" description="Disordered" evidence="1">
    <location>
        <begin position="107"/>
        <end position="164"/>
    </location>
</feature>
<evidence type="ECO:0000313" key="2">
    <source>
        <dbReference type="EMBL" id="KAF6316193.1"/>
    </source>
</evidence>
<comment type="caution">
    <text evidence="2">The sequence shown here is derived from an EMBL/GenBank/DDBJ whole genome shotgun (WGS) entry which is preliminary data.</text>
</comment>
<feature type="compositionally biased region" description="Basic and acidic residues" evidence="1">
    <location>
        <begin position="148"/>
        <end position="157"/>
    </location>
</feature>
<evidence type="ECO:0000313" key="3">
    <source>
        <dbReference type="Proteomes" id="UP000558488"/>
    </source>
</evidence>
<gene>
    <name evidence="2" type="ORF">mPipKuh1_008704</name>
</gene>